<proteinExistence type="predicted"/>
<dbReference type="EMBL" id="GBXM01103285">
    <property type="protein sequence ID" value="JAH05292.1"/>
    <property type="molecule type" value="Transcribed_RNA"/>
</dbReference>
<name>A0A0E9PLZ2_ANGAN</name>
<protein>
    <submittedName>
        <fullName evidence="1">Uncharacterized protein</fullName>
    </submittedName>
</protein>
<reference evidence="1" key="2">
    <citation type="journal article" date="2015" name="Fish Shellfish Immunol.">
        <title>Early steps in the European eel (Anguilla anguilla)-Vibrio vulnificus interaction in the gills: Role of the RtxA13 toxin.</title>
        <authorList>
            <person name="Callol A."/>
            <person name="Pajuelo D."/>
            <person name="Ebbesson L."/>
            <person name="Teles M."/>
            <person name="MacKenzie S."/>
            <person name="Amaro C."/>
        </authorList>
    </citation>
    <scope>NUCLEOTIDE SEQUENCE</scope>
</reference>
<accession>A0A0E9PLZ2</accession>
<sequence>MDLSAHIFPPGGDCVKSK</sequence>
<organism evidence="1">
    <name type="scientific">Anguilla anguilla</name>
    <name type="common">European freshwater eel</name>
    <name type="synonym">Muraena anguilla</name>
    <dbReference type="NCBI Taxonomy" id="7936"/>
    <lineage>
        <taxon>Eukaryota</taxon>
        <taxon>Metazoa</taxon>
        <taxon>Chordata</taxon>
        <taxon>Craniata</taxon>
        <taxon>Vertebrata</taxon>
        <taxon>Euteleostomi</taxon>
        <taxon>Actinopterygii</taxon>
        <taxon>Neopterygii</taxon>
        <taxon>Teleostei</taxon>
        <taxon>Anguilliformes</taxon>
        <taxon>Anguillidae</taxon>
        <taxon>Anguilla</taxon>
    </lineage>
</organism>
<dbReference type="AlphaFoldDB" id="A0A0E9PLZ2"/>
<evidence type="ECO:0000313" key="1">
    <source>
        <dbReference type="EMBL" id="JAH05292.1"/>
    </source>
</evidence>
<reference evidence="1" key="1">
    <citation type="submission" date="2014-11" db="EMBL/GenBank/DDBJ databases">
        <authorList>
            <person name="Amaro Gonzalez C."/>
        </authorList>
    </citation>
    <scope>NUCLEOTIDE SEQUENCE</scope>
</reference>